<sequence>MAKFNFSHSLIRLRWRLACLSNVGKLGLGMLVLALVVLFAAVLPQEQTKNTLKKKVKTAESIRAEFPEQIQLNDDQALQVFYDFFPRSDSSPFWINELDKIAKNRGVEVSRGDYRLVLEKEAKLARYEIQLPVRGSYPQLRAFIADALQAVPALALASVVIKRENIQAGRIDASLGMYLYLNDY</sequence>
<reference evidence="1 2" key="1">
    <citation type="submission" date="2016-10" db="EMBL/GenBank/DDBJ databases">
        <authorList>
            <person name="de Groot N.N."/>
        </authorList>
    </citation>
    <scope>NUCLEOTIDE SEQUENCE [LARGE SCALE GENOMIC DNA]</scope>
    <source>
        <strain evidence="1">1</strain>
    </source>
</reference>
<evidence type="ECO:0000313" key="2">
    <source>
        <dbReference type="Proteomes" id="UP000198729"/>
    </source>
</evidence>
<dbReference type="InterPro" id="IPR014717">
    <property type="entry name" value="Transl_elong_EF1B/ribsomal_bS6"/>
</dbReference>
<dbReference type="EMBL" id="FMWO01000048">
    <property type="protein sequence ID" value="SCZ85738.1"/>
    <property type="molecule type" value="Genomic_DNA"/>
</dbReference>
<accession>A0A1G5SF49</accession>
<dbReference type="RefSeq" id="WP_090286256.1">
    <property type="nucleotide sequence ID" value="NZ_FMWO01000048.1"/>
</dbReference>
<proteinExistence type="predicted"/>
<gene>
    <name evidence="1" type="ORF">NSMM_400216</name>
</gene>
<dbReference type="STRING" id="51642.NSMM_400216"/>
<keyword evidence="1" id="KW-0812">Transmembrane</keyword>
<keyword evidence="2" id="KW-1185">Reference proteome</keyword>
<protein>
    <submittedName>
        <fullName evidence="1">Putative transmembrane protein</fullName>
    </submittedName>
</protein>
<dbReference type="Proteomes" id="UP000198729">
    <property type="component" value="Unassembled WGS sequence"/>
</dbReference>
<evidence type="ECO:0000313" key="1">
    <source>
        <dbReference type="EMBL" id="SCZ85738.1"/>
    </source>
</evidence>
<keyword evidence="1" id="KW-0472">Membrane</keyword>
<organism evidence="1 2">
    <name type="scientific">Nitrosomonas mobilis</name>
    <dbReference type="NCBI Taxonomy" id="51642"/>
    <lineage>
        <taxon>Bacteria</taxon>
        <taxon>Pseudomonadati</taxon>
        <taxon>Pseudomonadota</taxon>
        <taxon>Betaproteobacteria</taxon>
        <taxon>Nitrosomonadales</taxon>
        <taxon>Nitrosomonadaceae</taxon>
        <taxon>Nitrosomonas</taxon>
    </lineage>
</organism>
<name>A0A1G5SF49_9PROT</name>
<dbReference type="OrthoDB" id="9096701at2"/>
<dbReference type="Gene3D" id="3.30.70.60">
    <property type="match status" value="1"/>
</dbReference>
<dbReference type="AlphaFoldDB" id="A0A1G5SF49"/>